<dbReference type="OrthoDB" id="9909727at2759"/>
<dbReference type="Proteomes" id="UP001142489">
    <property type="component" value="Unassembled WGS sequence"/>
</dbReference>
<dbReference type="EMBL" id="JAPFRF010000001">
    <property type="protein sequence ID" value="KAJ7345075.1"/>
    <property type="molecule type" value="Genomic_DNA"/>
</dbReference>
<sequence length="70" mass="8410">LQEAANILLLHLSRNDLTKQMGMSQQDLDTRRSLYPCCRVVWSNIIPRKRWQSECEPQWLNRSRRGINRE</sequence>
<dbReference type="AlphaFoldDB" id="A0A9Q1B8I6"/>
<comment type="caution">
    <text evidence="1">The sequence shown here is derived from an EMBL/GenBank/DDBJ whole genome shotgun (WGS) entry which is preliminary data.</text>
</comment>
<accession>A0A9Q1B8I6</accession>
<keyword evidence="2" id="KW-1185">Reference proteome</keyword>
<gene>
    <name evidence="1" type="ORF">JRQ81_001025</name>
</gene>
<evidence type="ECO:0000313" key="1">
    <source>
        <dbReference type="EMBL" id="KAJ7345075.1"/>
    </source>
</evidence>
<proteinExistence type="predicted"/>
<feature type="non-terminal residue" evidence="1">
    <location>
        <position position="1"/>
    </location>
</feature>
<protein>
    <submittedName>
        <fullName evidence="1">Uncharacterized protein</fullName>
    </submittedName>
</protein>
<evidence type="ECO:0000313" key="2">
    <source>
        <dbReference type="Proteomes" id="UP001142489"/>
    </source>
</evidence>
<reference evidence="1" key="1">
    <citation type="journal article" date="2023" name="DNA Res.">
        <title>Chromosome-level genome assembly of Phrynocephalus forsythii using third-generation DNA sequencing and Hi-C analysis.</title>
        <authorList>
            <person name="Qi Y."/>
            <person name="Zhao W."/>
            <person name="Zhao Y."/>
            <person name="Niu C."/>
            <person name="Cao S."/>
            <person name="Zhang Y."/>
        </authorList>
    </citation>
    <scope>NUCLEOTIDE SEQUENCE</scope>
    <source>
        <tissue evidence="1">Muscle</tissue>
    </source>
</reference>
<name>A0A9Q1B8I6_9SAUR</name>
<organism evidence="1 2">
    <name type="scientific">Phrynocephalus forsythii</name>
    <dbReference type="NCBI Taxonomy" id="171643"/>
    <lineage>
        <taxon>Eukaryota</taxon>
        <taxon>Metazoa</taxon>
        <taxon>Chordata</taxon>
        <taxon>Craniata</taxon>
        <taxon>Vertebrata</taxon>
        <taxon>Euteleostomi</taxon>
        <taxon>Lepidosauria</taxon>
        <taxon>Squamata</taxon>
        <taxon>Bifurcata</taxon>
        <taxon>Unidentata</taxon>
        <taxon>Episquamata</taxon>
        <taxon>Toxicofera</taxon>
        <taxon>Iguania</taxon>
        <taxon>Acrodonta</taxon>
        <taxon>Agamidae</taxon>
        <taxon>Agaminae</taxon>
        <taxon>Phrynocephalus</taxon>
    </lineage>
</organism>
<feature type="non-terminal residue" evidence="1">
    <location>
        <position position="70"/>
    </location>
</feature>